<protein>
    <recommendedName>
        <fullName evidence="13">X-X-X-Leu-X-X-Gly heptad repeats protein</fullName>
    </recommendedName>
</protein>
<dbReference type="InterPro" id="IPR047347">
    <property type="entry name" value="YvaQ-like_sensor"/>
</dbReference>
<keyword evidence="3" id="KW-0145">Chemotaxis</keyword>
<feature type="transmembrane region" description="Helical" evidence="7">
    <location>
        <begin position="191"/>
        <end position="211"/>
    </location>
</feature>
<evidence type="ECO:0000256" key="6">
    <source>
        <dbReference type="PROSITE-ProRule" id="PRU00284"/>
    </source>
</evidence>
<dbReference type="InterPro" id="IPR051310">
    <property type="entry name" value="MCP_chemotaxis"/>
</dbReference>
<dbReference type="PROSITE" id="PS50885">
    <property type="entry name" value="HAMP"/>
    <property type="match status" value="1"/>
</dbReference>
<evidence type="ECO:0000256" key="2">
    <source>
        <dbReference type="ARBA" id="ARBA00022475"/>
    </source>
</evidence>
<dbReference type="AlphaFoldDB" id="R9LBV8"/>
<evidence type="ECO:0000313" key="11">
    <source>
        <dbReference type="EMBL" id="EOS56073.1"/>
    </source>
</evidence>
<dbReference type="SMART" id="SM00283">
    <property type="entry name" value="MA"/>
    <property type="match status" value="1"/>
</dbReference>
<keyword evidence="2" id="KW-1003">Cell membrane</keyword>
<dbReference type="Gene3D" id="6.10.340.10">
    <property type="match status" value="1"/>
</dbReference>
<dbReference type="Gene3D" id="1.10.287.950">
    <property type="entry name" value="Methyl-accepting chemotaxis protein"/>
    <property type="match status" value="1"/>
</dbReference>
<dbReference type="Proteomes" id="UP000019598">
    <property type="component" value="Unassembled WGS sequence"/>
</dbReference>
<keyword evidence="7" id="KW-0812">Transmembrane</keyword>
<evidence type="ECO:0000313" key="12">
    <source>
        <dbReference type="Proteomes" id="UP000019598"/>
    </source>
</evidence>
<keyword evidence="6" id="KW-0807">Transducer</keyword>
<evidence type="ECO:0000259" key="8">
    <source>
        <dbReference type="PROSITE" id="PS50111"/>
    </source>
</evidence>
<feature type="domain" description="Methyl-accepting transducer" evidence="8">
    <location>
        <begin position="270"/>
        <end position="499"/>
    </location>
</feature>
<evidence type="ECO:0008006" key="13">
    <source>
        <dbReference type="Google" id="ProtNLM"/>
    </source>
</evidence>
<organism evidence="11 12">
    <name type="scientific">Paenibacillus barengoltzii G22</name>
    <dbReference type="NCBI Taxonomy" id="1235795"/>
    <lineage>
        <taxon>Bacteria</taxon>
        <taxon>Bacillati</taxon>
        <taxon>Bacillota</taxon>
        <taxon>Bacilli</taxon>
        <taxon>Bacillales</taxon>
        <taxon>Paenibacillaceae</taxon>
        <taxon>Paenibacillus</taxon>
    </lineage>
</organism>
<dbReference type="STRING" id="1235795.C812_02135"/>
<comment type="subcellular location">
    <subcellularLocation>
        <location evidence="1">Cell membrane</location>
    </subcellularLocation>
</comment>
<keyword evidence="4 7" id="KW-0472">Membrane</keyword>
<name>R9LBV8_9BACL</name>
<dbReference type="Pfam" id="PF12729">
    <property type="entry name" value="4HB_MCP_1"/>
    <property type="match status" value="1"/>
</dbReference>
<evidence type="ECO:0000256" key="4">
    <source>
        <dbReference type="ARBA" id="ARBA00023136"/>
    </source>
</evidence>
<dbReference type="PROSITE" id="PS50111">
    <property type="entry name" value="CHEMOTAXIS_TRANSDUC_2"/>
    <property type="match status" value="1"/>
</dbReference>
<comment type="caution">
    <text evidence="11">The sequence shown here is derived from an EMBL/GenBank/DDBJ whole genome shotgun (WGS) entry which is preliminary data.</text>
</comment>
<dbReference type="CDD" id="cd06225">
    <property type="entry name" value="HAMP"/>
    <property type="match status" value="1"/>
</dbReference>
<dbReference type="GO" id="GO:0005886">
    <property type="term" value="C:plasma membrane"/>
    <property type="evidence" value="ECO:0007669"/>
    <property type="project" value="UniProtKB-SubCell"/>
</dbReference>
<sequence length="572" mass="61636">MNWFRNMKIATKLISAFIIVSLIAGAMGAFGIFNMRSVEKDYKNLYVNFGTSFGDLGSAGINFNAIRVKVSTIIMNKDPEVREQLVSEIAELDADMKAYLDKFEASIQMDNARELFASFEKSLAQYDATREEVVELALAGKEDEASALLTSEGSKTANATNQLIEEMFEMRKNNGSNLSAELSAQTDSTTVTMVVIVALMMVLSIGFGMFISRMISKPVQKLVESADQIADGDLNVVVDIYSKDEIGDLAAAFRKMSDNLNETMSNIQTAADQVATGAKEISILSTTLSQGSTEQASSVEQLTASIEEIASQTRKNADSSNEANELAEAARQNAILGNNQMKEMLGAMDEINAASENISKIIKVIDEIAFQTNILALNAAVEAARAGQHGKGFAVVAEEVRNLAARSANAAKETTELIEGSIKKAEGGTVIAKETANALQQIVDDIAKVATIIGDIASASNEQAIGINQINQGIMQVSQVVQTSSASLEEGAATSEELSSQADLLKEQVNRFNLKKVHAGSYQSMDDISPDLLQLFEKMSAKKSRSRSGNHSNAEAEQITKIDLSDIEFGKY</sequence>
<dbReference type="PANTHER" id="PTHR43531">
    <property type="entry name" value="PROTEIN ICFG"/>
    <property type="match status" value="1"/>
</dbReference>
<comment type="similarity">
    <text evidence="5">Belongs to the methyl-accepting chemotaxis (MCP) protein family.</text>
</comment>
<evidence type="ECO:0000256" key="3">
    <source>
        <dbReference type="ARBA" id="ARBA00022500"/>
    </source>
</evidence>
<dbReference type="InterPro" id="IPR004089">
    <property type="entry name" value="MCPsignal_dom"/>
</dbReference>
<dbReference type="PATRIC" id="fig|1235795.3.peg.2103"/>
<dbReference type="SMART" id="SM00304">
    <property type="entry name" value="HAMP"/>
    <property type="match status" value="1"/>
</dbReference>
<feature type="domain" description="T-SNARE coiled-coil homology" evidence="9">
    <location>
        <begin position="429"/>
        <end position="491"/>
    </location>
</feature>
<evidence type="ECO:0000259" key="9">
    <source>
        <dbReference type="PROSITE" id="PS50192"/>
    </source>
</evidence>
<dbReference type="PROSITE" id="PS50192">
    <property type="entry name" value="T_SNARE"/>
    <property type="match status" value="1"/>
</dbReference>
<dbReference type="GO" id="GO:0007165">
    <property type="term" value="P:signal transduction"/>
    <property type="evidence" value="ECO:0007669"/>
    <property type="project" value="UniProtKB-KW"/>
</dbReference>
<dbReference type="InterPro" id="IPR003660">
    <property type="entry name" value="HAMP_dom"/>
</dbReference>
<dbReference type="CDD" id="cd19411">
    <property type="entry name" value="MCP2201-like_sensor"/>
    <property type="match status" value="1"/>
</dbReference>
<dbReference type="SUPFAM" id="SSF58104">
    <property type="entry name" value="Methyl-accepting chemotaxis protein (MCP) signaling domain"/>
    <property type="match status" value="1"/>
</dbReference>
<dbReference type="PANTHER" id="PTHR43531:SF11">
    <property type="entry name" value="METHYL-ACCEPTING CHEMOTAXIS PROTEIN 3"/>
    <property type="match status" value="1"/>
</dbReference>
<dbReference type="Pfam" id="PF00015">
    <property type="entry name" value="MCPsignal"/>
    <property type="match status" value="1"/>
</dbReference>
<dbReference type="InterPro" id="IPR024478">
    <property type="entry name" value="HlyB_4HB_MCP"/>
</dbReference>
<evidence type="ECO:0000259" key="10">
    <source>
        <dbReference type="PROSITE" id="PS50885"/>
    </source>
</evidence>
<keyword evidence="7" id="KW-1133">Transmembrane helix</keyword>
<dbReference type="PRINTS" id="PR00260">
    <property type="entry name" value="CHEMTRNSDUCR"/>
</dbReference>
<dbReference type="GeneID" id="43345147"/>
<reference evidence="11 12" key="1">
    <citation type="submission" date="2013-04" db="EMBL/GenBank/DDBJ databases">
        <title>The Genome Sequence of Paenibacillus barengoltzii G22.</title>
        <authorList>
            <consortium name="The Broad Institute Genomics Platform"/>
            <consortium name="The Broad Institute Genome Sequencing Center for Infectious Disease"/>
            <person name="Earl A."/>
            <person name="Xavier R."/>
            <person name="Elson C."/>
            <person name="Duck W."/>
            <person name="Walker B."/>
            <person name="Young S."/>
            <person name="Zeng Q."/>
            <person name="Gargeya S."/>
            <person name="Fitzgerald M."/>
            <person name="Haas B."/>
            <person name="Abouelleil A."/>
            <person name="Allen A.W."/>
            <person name="Alvarado L."/>
            <person name="Arachchi H.M."/>
            <person name="Berlin A.M."/>
            <person name="Chapman S.B."/>
            <person name="Gainer-Dewar J."/>
            <person name="Goldberg J."/>
            <person name="Griggs A."/>
            <person name="Gujja S."/>
            <person name="Hansen M."/>
            <person name="Howarth C."/>
            <person name="Imamovic A."/>
            <person name="Ireland A."/>
            <person name="Larimer J."/>
            <person name="McCowan C."/>
            <person name="Murphy C."/>
            <person name="Pearson M."/>
            <person name="Poon T.W."/>
            <person name="Priest M."/>
            <person name="Roberts A."/>
            <person name="Saif S."/>
            <person name="Shea T."/>
            <person name="Sisk P."/>
            <person name="Sykes S."/>
            <person name="Wortman J."/>
            <person name="Nusbaum C."/>
            <person name="Birren B."/>
        </authorList>
    </citation>
    <scope>NUCLEOTIDE SEQUENCE [LARGE SCALE GENOMIC DNA]</scope>
    <source>
        <strain evidence="11 12">G22</strain>
    </source>
</reference>
<dbReference type="RefSeq" id="WP_016312622.1">
    <property type="nucleotide sequence ID" value="NZ_KE159653.1"/>
</dbReference>
<gene>
    <name evidence="11" type="ORF">C812_02135</name>
</gene>
<dbReference type="InterPro" id="IPR000727">
    <property type="entry name" value="T_SNARE_dom"/>
</dbReference>
<dbReference type="EMBL" id="ASSZ01000020">
    <property type="protein sequence ID" value="EOS56073.1"/>
    <property type="molecule type" value="Genomic_DNA"/>
</dbReference>
<evidence type="ECO:0000256" key="7">
    <source>
        <dbReference type="SAM" id="Phobius"/>
    </source>
</evidence>
<feature type="domain" description="HAMP" evidence="10">
    <location>
        <begin position="213"/>
        <end position="265"/>
    </location>
</feature>
<proteinExistence type="inferred from homology"/>
<dbReference type="OrthoDB" id="358716at2"/>
<dbReference type="FunFam" id="1.10.287.950:FF:000001">
    <property type="entry name" value="Methyl-accepting chemotaxis sensory transducer"/>
    <property type="match status" value="1"/>
</dbReference>
<dbReference type="Pfam" id="PF00672">
    <property type="entry name" value="HAMP"/>
    <property type="match status" value="1"/>
</dbReference>
<evidence type="ECO:0000256" key="5">
    <source>
        <dbReference type="ARBA" id="ARBA00029447"/>
    </source>
</evidence>
<dbReference type="GO" id="GO:0004888">
    <property type="term" value="F:transmembrane signaling receptor activity"/>
    <property type="evidence" value="ECO:0007669"/>
    <property type="project" value="InterPro"/>
</dbReference>
<evidence type="ECO:0000256" key="1">
    <source>
        <dbReference type="ARBA" id="ARBA00004236"/>
    </source>
</evidence>
<dbReference type="InterPro" id="IPR004090">
    <property type="entry name" value="Chemotax_Me-accpt_rcpt"/>
</dbReference>
<dbReference type="CDD" id="cd11386">
    <property type="entry name" value="MCP_signal"/>
    <property type="match status" value="1"/>
</dbReference>
<accession>R9LBV8</accession>
<dbReference type="GO" id="GO:0006935">
    <property type="term" value="P:chemotaxis"/>
    <property type="evidence" value="ECO:0007669"/>
    <property type="project" value="UniProtKB-KW"/>
</dbReference>
<dbReference type="HOGENOM" id="CLU_000445_107_16_9"/>